<protein>
    <recommendedName>
        <fullName evidence="3">DUF306 domain-containing protein</fullName>
    </recommendedName>
</protein>
<organism evidence="1 2">
    <name type="scientific">Hymenobacter glacieicola</name>
    <dbReference type="NCBI Taxonomy" id="1562124"/>
    <lineage>
        <taxon>Bacteria</taxon>
        <taxon>Pseudomonadati</taxon>
        <taxon>Bacteroidota</taxon>
        <taxon>Cytophagia</taxon>
        <taxon>Cytophagales</taxon>
        <taxon>Hymenobacteraceae</taxon>
        <taxon>Hymenobacter</taxon>
    </lineage>
</organism>
<evidence type="ECO:0000313" key="1">
    <source>
        <dbReference type="EMBL" id="GGG47594.1"/>
    </source>
</evidence>
<dbReference type="RefSeq" id="WP_188558158.1">
    <property type="nucleotide sequence ID" value="NZ_BMGS01000006.1"/>
</dbReference>
<proteinExistence type="predicted"/>
<name>A0ABQ1WWI5_9BACT</name>
<dbReference type="PROSITE" id="PS51257">
    <property type="entry name" value="PROKAR_LIPOPROTEIN"/>
    <property type="match status" value="1"/>
</dbReference>
<reference evidence="2" key="1">
    <citation type="journal article" date="2019" name="Int. J. Syst. Evol. Microbiol.">
        <title>The Global Catalogue of Microorganisms (GCM) 10K type strain sequencing project: providing services to taxonomists for standard genome sequencing and annotation.</title>
        <authorList>
            <consortium name="The Broad Institute Genomics Platform"/>
            <consortium name="The Broad Institute Genome Sequencing Center for Infectious Disease"/>
            <person name="Wu L."/>
            <person name="Ma J."/>
        </authorList>
    </citation>
    <scope>NUCLEOTIDE SEQUENCE [LARGE SCALE GENOMIC DNA]</scope>
    <source>
        <strain evidence="2">CGMCC 1.12990</strain>
    </source>
</reference>
<evidence type="ECO:0008006" key="3">
    <source>
        <dbReference type="Google" id="ProtNLM"/>
    </source>
</evidence>
<dbReference type="Proteomes" id="UP000601361">
    <property type="component" value="Unassembled WGS sequence"/>
</dbReference>
<evidence type="ECO:0000313" key="2">
    <source>
        <dbReference type="Proteomes" id="UP000601361"/>
    </source>
</evidence>
<keyword evidence="2" id="KW-1185">Reference proteome</keyword>
<dbReference type="EMBL" id="BMGS01000006">
    <property type="protein sequence ID" value="GGG47594.1"/>
    <property type="molecule type" value="Genomic_DNA"/>
</dbReference>
<comment type="caution">
    <text evidence="1">The sequence shown here is derived from an EMBL/GenBank/DDBJ whole genome shotgun (WGS) entry which is preliminary data.</text>
</comment>
<accession>A0ABQ1WWI5</accession>
<gene>
    <name evidence="1" type="ORF">GCM10011378_24720</name>
</gene>
<sequence length="144" mass="16196">MKPFQTVFFVAALCLLGACEPNPTSSPALTQLGETGGLQELEGTWIGHDKGGFTLVKIKADSTGTYTTFTDREKEIGASFPADRYFFYESAIKVTYEPTKYHQPKVSVHTNKFRFDYYLSGDTLIEYDKMGLQGTLVRMKLKQQ</sequence>